<dbReference type="GO" id="GO:0005886">
    <property type="term" value="C:plasma membrane"/>
    <property type="evidence" value="ECO:0007669"/>
    <property type="project" value="TreeGrafter"/>
</dbReference>
<evidence type="ECO:0000313" key="3">
    <source>
        <dbReference type="Proteomes" id="UP000093000"/>
    </source>
</evidence>
<dbReference type="OrthoDB" id="2333384at2759"/>
<comment type="caution">
    <text evidence="2">The sequence shown here is derived from an EMBL/GenBank/DDBJ whole genome shotgun (WGS) entry which is preliminary data.</text>
</comment>
<evidence type="ECO:0000259" key="1">
    <source>
        <dbReference type="SMART" id="SM01017"/>
    </source>
</evidence>
<dbReference type="InterPro" id="IPR014752">
    <property type="entry name" value="Arrestin-like_C"/>
</dbReference>
<dbReference type="Proteomes" id="UP000093000">
    <property type="component" value="Unassembled WGS sequence"/>
</dbReference>
<dbReference type="InterPro" id="IPR011022">
    <property type="entry name" value="Arrestin_C-like"/>
</dbReference>
<name>A0A1C7NGA3_9FUNG</name>
<dbReference type="AlphaFoldDB" id="A0A1C7NGA3"/>
<reference evidence="2 3" key="1">
    <citation type="submission" date="2016-03" db="EMBL/GenBank/DDBJ databases">
        <title>Choanephora cucurbitarum.</title>
        <authorList>
            <person name="Min B."/>
            <person name="Park H."/>
            <person name="Park J.-H."/>
            <person name="Shin H.-D."/>
            <person name="Choi I.-G."/>
        </authorList>
    </citation>
    <scope>NUCLEOTIDE SEQUENCE [LARGE SCALE GENOMIC DNA]</scope>
    <source>
        <strain evidence="2 3">KUS-F28377</strain>
    </source>
</reference>
<dbReference type="GO" id="GO:0031625">
    <property type="term" value="F:ubiquitin protein ligase binding"/>
    <property type="evidence" value="ECO:0007669"/>
    <property type="project" value="TreeGrafter"/>
</dbReference>
<dbReference type="PANTHER" id="PTHR11188:SF17">
    <property type="entry name" value="FI21816P1"/>
    <property type="match status" value="1"/>
</dbReference>
<protein>
    <submittedName>
        <fullName evidence="2">Arrestin domain-containing protein C31A2.12</fullName>
    </submittedName>
</protein>
<dbReference type="PANTHER" id="PTHR11188">
    <property type="entry name" value="ARRESTIN DOMAIN CONTAINING PROTEIN"/>
    <property type="match status" value="1"/>
</dbReference>
<dbReference type="GO" id="GO:0005829">
    <property type="term" value="C:cytosol"/>
    <property type="evidence" value="ECO:0007669"/>
    <property type="project" value="TreeGrafter"/>
</dbReference>
<dbReference type="GO" id="GO:0030674">
    <property type="term" value="F:protein-macromolecule adaptor activity"/>
    <property type="evidence" value="ECO:0007669"/>
    <property type="project" value="TreeGrafter"/>
</dbReference>
<dbReference type="STRING" id="101091.A0A1C7NGA3"/>
<dbReference type="Gene3D" id="2.60.40.640">
    <property type="match status" value="2"/>
</dbReference>
<dbReference type="SUPFAM" id="SSF81296">
    <property type="entry name" value="E set domains"/>
    <property type="match status" value="1"/>
</dbReference>
<dbReference type="Pfam" id="PF02752">
    <property type="entry name" value="Arrestin_C"/>
    <property type="match status" value="1"/>
</dbReference>
<dbReference type="InParanoid" id="A0A1C7NGA3"/>
<evidence type="ECO:0000313" key="2">
    <source>
        <dbReference type="EMBL" id="OBZ88010.1"/>
    </source>
</evidence>
<proteinExistence type="predicted"/>
<dbReference type="Pfam" id="PF00339">
    <property type="entry name" value="Arrestin_N"/>
    <property type="match status" value="1"/>
</dbReference>
<gene>
    <name evidence="2" type="ORF">A0J61_03939</name>
</gene>
<sequence>MSHHLKIHLESDTLIVRGHPNESVGCVLRGYVVLCVKGAMKVKGIHLNLSGKMKVQWTERNHQHKKEFTILNNDWKFLPDDKKLHTLTPNVYKYPFEYVFPGNLAESVESNSYGSVSYKLKAIVDRPTFSSNLIARQSLRLVRQSIPSYHLSNIPLQIANEWASKLNYRITLPKRIYARGEHIPIDISLVPRPEANLRLRYVSIFLKEYTTFVLSGNTDHGHRTESRIIRFFRDDSFPSDGLHWHKSEAMVVPHSFGSIQCDTHNSFFKIEHKIKFTISFINHEGLISELRASLPVDIVNQKLEEMDQDELPTYENAWRSVPYSPYLDPQSPGEDSLYPLTPQTPGHHAAGDDYFGYRPLTQPPTFFDDPMACRLLPSYHSWIPGQAEDGLPSYE</sequence>
<accession>A0A1C7NGA3</accession>
<dbReference type="InterPro" id="IPR050357">
    <property type="entry name" value="Arrestin_domain-protein"/>
</dbReference>
<dbReference type="EMBL" id="LUGH01000181">
    <property type="protein sequence ID" value="OBZ88010.1"/>
    <property type="molecule type" value="Genomic_DNA"/>
</dbReference>
<keyword evidence="3" id="KW-1185">Reference proteome</keyword>
<feature type="domain" description="Arrestin C-terminal-like" evidence="1">
    <location>
        <begin position="162"/>
        <end position="303"/>
    </location>
</feature>
<dbReference type="InterPro" id="IPR011021">
    <property type="entry name" value="Arrestin-like_N"/>
</dbReference>
<organism evidence="2 3">
    <name type="scientific">Choanephora cucurbitarum</name>
    <dbReference type="NCBI Taxonomy" id="101091"/>
    <lineage>
        <taxon>Eukaryota</taxon>
        <taxon>Fungi</taxon>
        <taxon>Fungi incertae sedis</taxon>
        <taxon>Mucoromycota</taxon>
        <taxon>Mucoromycotina</taxon>
        <taxon>Mucoromycetes</taxon>
        <taxon>Mucorales</taxon>
        <taxon>Mucorineae</taxon>
        <taxon>Choanephoraceae</taxon>
        <taxon>Choanephoroideae</taxon>
        <taxon>Choanephora</taxon>
    </lineage>
</organism>
<dbReference type="GO" id="GO:0070086">
    <property type="term" value="P:ubiquitin-dependent endocytosis"/>
    <property type="evidence" value="ECO:0007669"/>
    <property type="project" value="TreeGrafter"/>
</dbReference>
<dbReference type="InterPro" id="IPR014756">
    <property type="entry name" value="Ig_E-set"/>
</dbReference>
<dbReference type="SMART" id="SM01017">
    <property type="entry name" value="Arrestin_C"/>
    <property type="match status" value="1"/>
</dbReference>